<accession>E3EGR2</accession>
<dbReference type="PATRIC" id="fig|886882.15.peg.1152"/>
<organism evidence="1 2">
    <name type="scientific">Paenibacillus polymyxa (strain SC2)</name>
    <name type="common">Bacillus polymyxa</name>
    <dbReference type="NCBI Taxonomy" id="886882"/>
    <lineage>
        <taxon>Bacteria</taxon>
        <taxon>Bacillati</taxon>
        <taxon>Bacillota</taxon>
        <taxon>Bacilli</taxon>
        <taxon>Bacillales</taxon>
        <taxon>Paenibacillaceae</taxon>
        <taxon>Paenibacillus</taxon>
    </lineage>
</organism>
<dbReference type="HOGENOM" id="CLU_436684_0_0_9"/>
<reference evidence="1 2" key="1">
    <citation type="journal article" date="2011" name="J. Bacteriol.">
        <title>Complete genome sequence of Paenibacillus polymyxa SC2, a strain of plant growth-promoting Rhizobacterium with broad-spectrum antimicrobial activity.</title>
        <authorList>
            <person name="Ma M."/>
            <person name="Wang C."/>
            <person name="Ding Y."/>
            <person name="Li L."/>
            <person name="Shen D."/>
            <person name="Jiang X."/>
            <person name="Guan D."/>
            <person name="Cao F."/>
            <person name="Chen H."/>
            <person name="Feng R."/>
            <person name="Wang X."/>
            <person name="Ge Y."/>
            <person name="Yao L."/>
            <person name="Bing X."/>
            <person name="Yang X."/>
            <person name="Li J."/>
            <person name="Du B."/>
        </authorList>
    </citation>
    <scope>NUCLEOTIDE SEQUENCE [LARGE SCALE GENOMIC DNA]</scope>
    <source>
        <strain evidence="1 2">SC2</strain>
    </source>
</reference>
<gene>
    <name evidence="1" type="primary">ykoM3</name>
    <name evidence="1" type="ORF">PPSC2_05655</name>
</gene>
<name>E3EGR2_PAEPS</name>
<dbReference type="Proteomes" id="UP000006868">
    <property type="component" value="Chromosome"/>
</dbReference>
<dbReference type="KEGG" id="ppm:PPSC2_05655"/>
<evidence type="ECO:0000313" key="2">
    <source>
        <dbReference type="Proteomes" id="UP000006868"/>
    </source>
</evidence>
<dbReference type="EMBL" id="CP002213">
    <property type="protein sequence ID" value="ADO55146.1"/>
    <property type="molecule type" value="Genomic_DNA"/>
</dbReference>
<protein>
    <submittedName>
        <fullName evidence="1">Transcriptional regulator</fullName>
    </submittedName>
</protein>
<dbReference type="OrthoDB" id="2666192at2"/>
<dbReference type="Gene3D" id="1.20.120.20">
    <property type="entry name" value="Apolipoprotein"/>
    <property type="match status" value="1"/>
</dbReference>
<dbReference type="AlphaFoldDB" id="E3EGR2"/>
<proteinExistence type="predicted"/>
<sequence length="626" mass="69535">MDDILDIRSLSRVNKELKAMDRYFESIQKRARNFGLNSFQRQKIVIDQTTESVKRLSNALSNLTSRLYKINRLTRNLSGIKIAVKCSCSKDCSKCKMTTCAKNGGSYWFNHSLIEQQNKISIQQKNQKSGKNNNVAIPNIPLGSKISSNLGKSQISQSSASKNNEKQKIVIKKPVMDLMNFFKFFNKPKDFVESLNKTVKAYRAITLSQVAAMPTWLKNTKTWIDDVANQIKTSTVYTQAASIFSSTPSWLKTGLKGAAKYGGKAIGFADLGFDISEILNAKGEEKYKLIGKLVAGKTGNILGKSFGMQVGSKVPYAGVVLAPVLGYIFGEIGEKLFEPLGEKGMEKVWYAKTHLKGWTKSLKESIDQTTQDFKQGMIGFNNEVAIKVNNIKAATPTTIDHWSKQLESFIGNQTGNLMGGVDNLTEKISRKVPASNKILNNVREPLKNKINVTGNYLKNSIPGLSEGVKEKINNISEGTKNFSNKLNNFVQKNADPFKEKVKKATSKTSDFLQMILDSPEKLNWELIQSTEKTAAKKSTPNKYSRTLVASSRTYRANDRHRTAAVHSVKNTNRNKANMQVNMPTGAIQVAVGERVNFDALASEVGKRFVAGFRQAMDNNKTARALV</sequence>
<evidence type="ECO:0000313" key="1">
    <source>
        <dbReference type="EMBL" id="ADO55146.1"/>
    </source>
</evidence>
<dbReference type="RefSeq" id="WP_013369778.1">
    <property type="nucleotide sequence ID" value="NC_014622.2"/>
</dbReference>